<reference evidence="1" key="1">
    <citation type="submission" date="2018-05" db="EMBL/GenBank/DDBJ databases">
        <authorList>
            <person name="Lanie J.A."/>
            <person name="Ng W.-L."/>
            <person name="Kazmierczak K.M."/>
            <person name="Andrzejewski T.M."/>
            <person name="Davidsen T.M."/>
            <person name="Wayne K.J."/>
            <person name="Tettelin H."/>
            <person name="Glass J.I."/>
            <person name="Rusch D."/>
            <person name="Podicherti R."/>
            <person name="Tsui H.-C.T."/>
            <person name="Winkler M.E."/>
        </authorList>
    </citation>
    <scope>NUCLEOTIDE SEQUENCE</scope>
</reference>
<gene>
    <name evidence="1" type="ORF">METZ01_LOCUS265697</name>
</gene>
<proteinExistence type="predicted"/>
<evidence type="ECO:0000313" key="1">
    <source>
        <dbReference type="EMBL" id="SVC12843.1"/>
    </source>
</evidence>
<dbReference type="EMBL" id="UINC01075041">
    <property type="protein sequence ID" value="SVC12843.1"/>
    <property type="molecule type" value="Genomic_DNA"/>
</dbReference>
<protein>
    <submittedName>
        <fullName evidence="1">Uncharacterized protein</fullName>
    </submittedName>
</protein>
<dbReference type="AlphaFoldDB" id="A0A382JNR5"/>
<name>A0A382JNR5_9ZZZZ</name>
<organism evidence="1">
    <name type="scientific">marine metagenome</name>
    <dbReference type="NCBI Taxonomy" id="408172"/>
    <lineage>
        <taxon>unclassified sequences</taxon>
        <taxon>metagenomes</taxon>
        <taxon>ecological metagenomes</taxon>
    </lineage>
</organism>
<accession>A0A382JNR5</accession>
<sequence length="83" mass="9510">MSQIDRALMRGSLLSKAPHGRLDLVVVERIRKRYPESISKQPHVLPVGLIGFVRRLPRLISSPHRLFFRRQSSYLSTVDESSA</sequence>